<reference evidence="3" key="1">
    <citation type="submission" date="2021-01" db="EMBL/GenBank/DDBJ databases">
        <title>Modified the classification status of verrucomicrobia.</title>
        <authorList>
            <person name="Feng X."/>
        </authorList>
    </citation>
    <scope>NUCLEOTIDE SEQUENCE</scope>
    <source>
        <strain evidence="3">5K15</strain>
    </source>
</reference>
<dbReference type="InterPro" id="IPR052372">
    <property type="entry name" value="YpjD/HemX"/>
</dbReference>
<gene>
    <name evidence="3" type="primary">ccsA</name>
    <name evidence="3" type="ORF">JIN83_13190</name>
</gene>
<keyword evidence="1" id="KW-0472">Membrane</keyword>
<dbReference type="GO" id="GO:0005886">
    <property type="term" value="C:plasma membrane"/>
    <property type="evidence" value="ECO:0007669"/>
    <property type="project" value="TreeGrafter"/>
</dbReference>
<dbReference type="Proteomes" id="UP000634206">
    <property type="component" value="Unassembled WGS sequence"/>
</dbReference>
<dbReference type="AlphaFoldDB" id="A0AAE2SEI9"/>
<evidence type="ECO:0000256" key="1">
    <source>
        <dbReference type="SAM" id="Phobius"/>
    </source>
</evidence>
<dbReference type="GO" id="GO:0017004">
    <property type="term" value="P:cytochrome complex assembly"/>
    <property type="evidence" value="ECO:0007669"/>
    <property type="project" value="InterPro"/>
</dbReference>
<dbReference type="EMBL" id="JAENIG010000009">
    <property type="protein sequence ID" value="MBK1855922.1"/>
    <property type="molecule type" value="Genomic_DNA"/>
</dbReference>
<protein>
    <submittedName>
        <fullName evidence="3">Cytochrome c biogenesis protein CcsA</fullName>
    </submittedName>
</protein>
<dbReference type="PANTHER" id="PTHR38034:SF1">
    <property type="entry name" value="INNER MEMBRANE PROTEIN YPJD"/>
    <property type="match status" value="1"/>
</dbReference>
<evidence type="ECO:0000259" key="2">
    <source>
        <dbReference type="Pfam" id="PF01578"/>
    </source>
</evidence>
<dbReference type="PANTHER" id="PTHR38034">
    <property type="entry name" value="INNER MEMBRANE PROTEIN YPJD"/>
    <property type="match status" value="1"/>
</dbReference>
<dbReference type="InterPro" id="IPR002541">
    <property type="entry name" value="Cyt_c_assembly"/>
</dbReference>
<proteinExistence type="predicted"/>
<feature type="domain" description="Cytochrome c assembly protein" evidence="2">
    <location>
        <begin position="65"/>
        <end position="251"/>
    </location>
</feature>
<keyword evidence="1" id="KW-0812">Transmembrane</keyword>
<keyword evidence="4" id="KW-1185">Reference proteome</keyword>
<dbReference type="GO" id="GO:0020037">
    <property type="term" value="F:heme binding"/>
    <property type="evidence" value="ECO:0007669"/>
    <property type="project" value="InterPro"/>
</dbReference>
<feature type="transmembrane region" description="Helical" evidence="1">
    <location>
        <begin position="30"/>
        <end position="50"/>
    </location>
</feature>
<organism evidence="3 4">
    <name type="scientific">Oceaniferula flava</name>
    <dbReference type="NCBI Taxonomy" id="2800421"/>
    <lineage>
        <taxon>Bacteria</taxon>
        <taxon>Pseudomonadati</taxon>
        <taxon>Verrucomicrobiota</taxon>
        <taxon>Verrucomicrobiia</taxon>
        <taxon>Verrucomicrobiales</taxon>
        <taxon>Verrucomicrobiaceae</taxon>
        <taxon>Oceaniferula</taxon>
    </lineage>
</organism>
<dbReference type="Pfam" id="PF01578">
    <property type="entry name" value="Cytochrom_C_asm"/>
    <property type="match status" value="1"/>
</dbReference>
<keyword evidence="1" id="KW-1133">Transmembrane helix</keyword>
<comment type="caution">
    <text evidence="3">The sequence shown here is derived from an EMBL/GenBank/DDBJ whole genome shotgun (WGS) entry which is preliminary data.</text>
</comment>
<sequence>MDIWMLIIATILAAAAAVQGASYVHRGVRSRWTMVWMLLSFMAQLVLLGMRGEMRGACPLGDTGEAMIFSAWSLTLLYLMVGSVFRLSLLGVFTAPLVAFLLAVALIPGMLDPNPPHVDHIDPWGESHAAFSVLAYGALGLAAVAGMMFLALNRRLKDADMQNGLFKNLPPVRELNRVVMRLLVLGFSILTLGIICGLMMERAETLSTHLIVAVFQWLAYAVLLFIEWRRGMPPRKLSLAAVILFILSLLIFPLL</sequence>
<evidence type="ECO:0000313" key="4">
    <source>
        <dbReference type="Proteomes" id="UP000634206"/>
    </source>
</evidence>
<evidence type="ECO:0000313" key="3">
    <source>
        <dbReference type="EMBL" id="MBK1855922.1"/>
    </source>
</evidence>
<feature type="transmembrane region" description="Helical" evidence="1">
    <location>
        <begin position="237"/>
        <end position="254"/>
    </location>
</feature>
<feature type="transmembrane region" description="Helical" evidence="1">
    <location>
        <begin position="178"/>
        <end position="200"/>
    </location>
</feature>
<accession>A0AAE2SEI9</accession>
<name>A0AAE2SEI9_9BACT</name>
<feature type="transmembrane region" description="Helical" evidence="1">
    <location>
        <begin position="76"/>
        <end position="109"/>
    </location>
</feature>
<feature type="transmembrane region" description="Helical" evidence="1">
    <location>
        <begin position="206"/>
        <end position="225"/>
    </location>
</feature>
<dbReference type="RefSeq" id="WP_309490535.1">
    <property type="nucleotide sequence ID" value="NZ_JAENIG010000009.1"/>
</dbReference>
<feature type="transmembrane region" description="Helical" evidence="1">
    <location>
        <begin position="129"/>
        <end position="152"/>
    </location>
</feature>